<dbReference type="RefSeq" id="XP_025409436.1">
    <property type="nucleotide sequence ID" value="XM_025553651.1"/>
</dbReference>
<dbReference type="Proteomes" id="UP000694846">
    <property type="component" value="Unplaced"/>
</dbReference>
<evidence type="ECO:0000256" key="3">
    <source>
        <dbReference type="ARBA" id="ARBA00023273"/>
    </source>
</evidence>
<dbReference type="GO" id="GO:0036064">
    <property type="term" value="C:ciliary basal body"/>
    <property type="evidence" value="ECO:0007669"/>
    <property type="project" value="TreeGrafter"/>
</dbReference>
<dbReference type="GO" id="GO:0005737">
    <property type="term" value="C:cytoplasm"/>
    <property type="evidence" value="ECO:0007669"/>
    <property type="project" value="TreeGrafter"/>
</dbReference>
<feature type="coiled-coil region" evidence="4">
    <location>
        <begin position="51"/>
        <end position="110"/>
    </location>
</feature>
<dbReference type="GO" id="GO:0060271">
    <property type="term" value="P:cilium assembly"/>
    <property type="evidence" value="ECO:0007669"/>
    <property type="project" value="TreeGrafter"/>
</dbReference>
<dbReference type="InterPro" id="IPR028172">
    <property type="entry name" value="FT20"/>
</dbReference>
<dbReference type="GO" id="GO:0061512">
    <property type="term" value="P:protein localization to cilium"/>
    <property type="evidence" value="ECO:0007669"/>
    <property type="project" value="TreeGrafter"/>
</dbReference>
<keyword evidence="2 4" id="KW-0175">Coiled coil</keyword>
<evidence type="ECO:0000256" key="1">
    <source>
        <dbReference type="ARBA" id="ARBA00004138"/>
    </source>
</evidence>
<dbReference type="Pfam" id="PF14931">
    <property type="entry name" value="IFT20"/>
    <property type="match status" value="1"/>
</dbReference>
<reference evidence="6" key="1">
    <citation type="submission" date="2025-08" db="UniProtKB">
        <authorList>
            <consortium name="RefSeq"/>
        </authorList>
    </citation>
    <scope>IDENTIFICATION</scope>
    <source>
        <tissue evidence="6">Whole body</tissue>
    </source>
</reference>
<dbReference type="GO" id="GO:0097546">
    <property type="term" value="C:ciliary base"/>
    <property type="evidence" value="ECO:0007669"/>
    <property type="project" value="TreeGrafter"/>
</dbReference>
<evidence type="ECO:0000256" key="2">
    <source>
        <dbReference type="ARBA" id="ARBA00023054"/>
    </source>
</evidence>
<evidence type="ECO:0000313" key="5">
    <source>
        <dbReference type="Proteomes" id="UP000694846"/>
    </source>
</evidence>
<dbReference type="GO" id="GO:0030990">
    <property type="term" value="C:intraciliary transport particle"/>
    <property type="evidence" value="ECO:0007669"/>
    <property type="project" value="TreeGrafter"/>
</dbReference>
<protein>
    <submittedName>
        <fullName evidence="6">Uncharacterized protein LOC112682886</fullName>
    </submittedName>
</protein>
<accession>A0A8B8FFX1</accession>
<dbReference type="OrthoDB" id="10254896at2759"/>
<dbReference type="AlphaFoldDB" id="A0A8B8FFX1"/>
<organism evidence="5 6">
    <name type="scientific">Sipha flava</name>
    <name type="common">yellow sugarcane aphid</name>
    <dbReference type="NCBI Taxonomy" id="143950"/>
    <lineage>
        <taxon>Eukaryota</taxon>
        <taxon>Metazoa</taxon>
        <taxon>Ecdysozoa</taxon>
        <taxon>Arthropoda</taxon>
        <taxon>Hexapoda</taxon>
        <taxon>Insecta</taxon>
        <taxon>Pterygota</taxon>
        <taxon>Neoptera</taxon>
        <taxon>Paraneoptera</taxon>
        <taxon>Hemiptera</taxon>
        <taxon>Sternorrhyncha</taxon>
        <taxon>Aphidomorpha</taxon>
        <taxon>Aphidoidea</taxon>
        <taxon>Aphididae</taxon>
        <taxon>Sipha</taxon>
    </lineage>
</organism>
<comment type="subcellular location">
    <subcellularLocation>
        <location evidence="1">Cell projection</location>
        <location evidence="1">Cilium</location>
    </subcellularLocation>
</comment>
<dbReference type="GO" id="GO:0005813">
    <property type="term" value="C:centrosome"/>
    <property type="evidence" value="ECO:0007669"/>
    <property type="project" value="TreeGrafter"/>
</dbReference>
<evidence type="ECO:0000313" key="6">
    <source>
        <dbReference type="RefSeq" id="XP_025409436.1"/>
    </source>
</evidence>
<name>A0A8B8FFX1_9HEMI</name>
<evidence type="ECO:0000256" key="4">
    <source>
        <dbReference type="SAM" id="Coils"/>
    </source>
</evidence>
<proteinExistence type="predicted"/>
<keyword evidence="5" id="KW-1185">Reference proteome</keyword>
<dbReference type="PANTHER" id="PTHR31978:SF1">
    <property type="entry name" value="INTRAFLAGELLAR TRANSPORT PROTEIN 20 HOMOLOG"/>
    <property type="match status" value="1"/>
</dbReference>
<gene>
    <name evidence="6" type="primary">LOC112682886</name>
</gene>
<sequence>MADSVPVSDVVCIDDMGKARVMEPVLADKVSSLKDQSADFLNDIELYRDAVDSLIGVMENLAKQVDQEKRNAIIVSNKLASLSSKTEEKIAMLQSQIEQKTLELERCKIEHRTLQKIESEQADLINCLSFQN</sequence>
<dbReference type="CTD" id="90410"/>
<dbReference type="GO" id="GO:0097730">
    <property type="term" value="C:non-motile cilium"/>
    <property type="evidence" value="ECO:0007669"/>
    <property type="project" value="TreeGrafter"/>
</dbReference>
<dbReference type="GeneID" id="112682886"/>
<keyword evidence="3" id="KW-0966">Cell projection</keyword>
<dbReference type="PANTHER" id="PTHR31978">
    <property type="entry name" value="INTRAFLAGELLAR TRANSPORT PROTEIN 20 HOMOLOG"/>
    <property type="match status" value="1"/>
</dbReference>